<accession>A0A6J4P2Z0</accession>
<organism evidence="2">
    <name type="scientific">uncultured Quadrisphaera sp</name>
    <dbReference type="NCBI Taxonomy" id="904978"/>
    <lineage>
        <taxon>Bacteria</taxon>
        <taxon>Bacillati</taxon>
        <taxon>Actinomycetota</taxon>
        <taxon>Actinomycetes</taxon>
        <taxon>Kineosporiales</taxon>
        <taxon>Kineosporiaceae</taxon>
        <taxon>Quadrisphaera</taxon>
        <taxon>environmental samples</taxon>
    </lineage>
</organism>
<sequence>GTGHRSLRRPPLHHRQHDAEPRRDRGPPRGPPGTGDRV</sequence>
<evidence type="ECO:0000256" key="1">
    <source>
        <dbReference type="SAM" id="MobiDB-lite"/>
    </source>
</evidence>
<gene>
    <name evidence="2" type="ORF">AVDCRST_MAG35-1080</name>
</gene>
<feature type="non-terminal residue" evidence="2">
    <location>
        <position position="38"/>
    </location>
</feature>
<dbReference type="EMBL" id="CADCUY010000216">
    <property type="protein sequence ID" value="CAA9404398.1"/>
    <property type="molecule type" value="Genomic_DNA"/>
</dbReference>
<dbReference type="AlphaFoldDB" id="A0A6J4P2Z0"/>
<proteinExistence type="predicted"/>
<feature type="compositionally biased region" description="Basic residues" evidence="1">
    <location>
        <begin position="1"/>
        <end position="16"/>
    </location>
</feature>
<evidence type="ECO:0000313" key="2">
    <source>
        <dbReference type="EMBL" id="CAA9404398.1"/>
    </source>
</evidence>
<feature type="compositionally biased region" description="Basic and acidic residues" evidence="1">
    <location>
        <begin position="17"/>
        <end position="27"/>
    </location>
</feature>
<feature type="non-terminal residue" evidence="2">
    <location>
        <position position="1"/>
    </location>
</feature>
<name>A0A6J4P2Z0_9ACTN</name>
<protein>
    <submittedName>
        <fullName evidence="2">Uncharacterized protein</fullName>
    </submittedName>
</protein>
<reference evidence="2" key="1">
    <citation type="submission" date="2020-02" db="EMBL/GenBank/DDBJ databases">
        <authorList>
            <person name="Meier V. D."/>
        </authorList>
    </citation>
    <scope>NUCLEOTIDE SEQUENCE</scope>
    <source>
        <strain evidence="2">AVDCRST_MAG35</strain>
    </source>
</reference>
<feature type="region of interest" description="Disordered" evidence="1">
    <location>
        <begin position="1"/>
        <end position="38"/>
    </location>
</feature>